<dbReference type="GO" id="GO:0000976">
    <property type="term" value="F:transcription cis-regulatory region binding"/>
    <property type="evidence" value="ECO:0007669"/>
    <property type="project" value="TreeGrafter"/>
</dbReference>
<organism evidence="6 7">
    <name type="scientific">Leeia aquatica</name>
    <dbReference type="NCBI Taxonomy" id="2725557"/>
    <lineage>
        <taxon>Bacteria</taxon>
        <taxon>Pseudomonadati</taxon>
        <taxon>Pseudomonadota</taxon>
        <taxon>Betaproteobacteria</taxon>
        <taxon>Neisseriales</taxon>
        <taxon>Leeiaceae</taxon>
        <taxon>Leeia</taxon>
    </lineage>
</organism>
<comment type="caution">
    <text evidence="6">The sequence shown here is derived from an EMBL/GenBank/DDBJ whole genome shotgun (WGS) entry which is preliminary data.</text>
</comment>
<evidence type="ECO:0000313" key="6">
    <source>
        <dbReference type="EMBL" id="NLR75601.1"/>
    </source>
</evidence>
<dbReference type="EMBL" id="JABAIM010000002">
    <property type="protein sequence ID" value="NLR75601.1"/>
    <property type="molecule type" value="Genomic_DNA"/>
</dbReference>
<evidence type="ECO:0000256" key="3">
    <source>
        <dbReference type="ARBA" id="ARBA00023125"/>
    </source>
</evidence>
<sequence length="306" mass="33610">MSDIKLNQLAVLVAVAEQGSFSQAAVELGCTQSRISHALAELERAVGCRLLQRSRRGSSLTIAGQQVCQQARHILQLVDNIVPSLQQPDGVTGRISIASFRSIATHVLPTVLTYLARTHPALEVELLDGCKDSHEVNDAVCSGKATLGISSFQLPDTLFQAPFLHDEFMLVYPASLNATQAQPLMQTGQLPYIEAGNAARQVVLTHMQQQGWPLQPARTLNSDGSILALVSQGLGFSILPQLALYPLPEGVRQHPLPRPLFRPLQLILQHPSWHLPTLQAVVRTLRNRALLARLAVFRNHILHFRD</sequence>
<evidence type="ECO:0000256" key="2">
    <source>
        <dbReference type="ARBA" id="ARBA00023015"/>
    </source>
</evidence>
<dbReference type="Gene3D" id="1.10.10.10">
    <property type="entry name" value="Winged helix-like DNA-binding domain superfamily/Winged helix DNA-binding domain"/>
    <property type="match status" value="1"/>
</dbReference>
<keyword evidence="3" id="KW-0238">DNA-binding</keyword>
<dbReference type="PANTHER" id="PTHR30126">
    <property type="entry name" value="HTH-TYPE TRANSCRIPTIONAL REGULATOR"/>
    <property type="match status" value="1"/>
</dbReference>
<gene>
    <name evidence="6" type="ORF">HF682_10555</name>
</gene>
<dbReference type="Gene3D" id="3.40.190.10">
    <property type="entry name" value="Periplasmic binding protein-like II"/>
    <property type="match status" value="2"/>
</dbReference>
<comment type="similarity">
    <text evidence="1">Belongs to the LysR transcriptional regulatory family.</text>
</comment>
<dbReference type="InterPro" id="IPR036388">
    <property type="entry name" value="WH-like_DNA-bd_sf"/>
</dbReference>
<reference evidence="6 7" key="1">
    <citation type="submission" date="2020-04" db="EMBL/GenBank/DDBJ databases">
        <title>Draft genome of Leeia sp. IMCC25680.</title>
        <authorList>
            <person name="Song J."/>
            <person name="Cho J.-C."/>
        </authorList>
    </citation>
    <scope>NUCLEOTIDE SEQUENCE [LARGE SCALE GENOMIC DNA]</scope>
    <source>
        <strain evidence="6 7">IMCC25680</strain>
    </source>
</reference>
<evidence type="ECO:0000256" key="4">
    <source>
        <dbReference type="ARBA" id="ARBA00023163"/>
    </source>
</evidence>
<evidence type="ECO:0000256" key="1">
    <source>
        <dbReference type="ARBA" id="ARBA00009437"/>
    </source>
</evidence>
<keyword evidence="7" id="KW-1185">Reference proteome</keyword>
<dbReference type="InterPro" id="IPR005119">
    <property type="entry name" value="LysR_subst-bd"/>
</dbReference>
<dbReference type="AlphaFoldDB" id="A0A847S174"/>
<dbReference type="Pfam" id="PF00126">
    <property type="entry name" value="HTH_1"/>
    <property type="match status" value="1"/>
</dbReference>
<name>A0A847S174_9NEIS</name>
<proteinExistence type="inferred from homology"/>
<dbReference type="InterPro" id="IPR036390">
    <property type="entry name" value="WH_DNA-bd_sf"/>
</dbReference>
<dbReference type="RefSeq" id="WP_168877256.1">
    <property type="nucleotide sequence ID" value="NZ_JABAIM010000002.1"/>
</dbReference>
<dbReference type="SUPFAM" id="SSF46785">
    <property type="entry name" value="Winged helix' DNA-binding domain"/>
    <property type="match status" value="1"/>
</dbReference>
<dbReference type="CDD" id="cd05466">
    <property type="entry name" value="PBP2_LTTR_substrate"/>
    <property type="match status" value="1"/>
</dbReference>
<feature type="domain" description="HTH lysR-type" evidence="5">
    <location>
        <begin position="4"/>
        <end position="61"/>
    </location>
</feature>
<dbReference type="PANTHER" id="PTHR30126:SF39">
    <property type="entry name" value="HTH-TYPE TRANSCRIPTIONAL REGULATOR CYSL"/>
    <property type="match status" value="1"/>
</dbReference>
<dbReference type="FunFam" id="1.10.10.10:FF:000001">
    <property type="entry name" value="LysR family transcriptional regulator"/>
    <property type="match status" value="1"/>
</dbReference>
<accession>A0A847S174</accession>
<dbReference type="InterPro" id="IPR000847">
    <property type="entry name" value="LysR_HTH_N"/>
</dbReference>
<protein>
    <submittedName>
        <fullName evidence="6">LysR family transcriptional regulator</fullName>
    </submittedName>
</protein>
<dbReference type="PROSITE" id="PS50931">
    <property type="entry name" value="HTH_LYSR"/>
    <property type="match status" value="1"/>
</dbReference>
<evidence type="ECO:0000259" key="5">
    <source>
        <dbReference type="PROSITE" id="PS50931"/>
    </source>
</evidence>
<dbReference type="Proteomes" id="UP000587991">
    <property type="component" value="Unassembled WGS sequence"/>
</dbReference>
<keyword evidence="4" id="KW-0804">Transcription</keyword>
<dbReference type="Pfam" id="PF03466">
    <property type="entry name" value="LysR_substrate"/>
    <property type="match status" value="1"/>
</dbReference>
<dbReference type="GO" id="GO:0003700">
    <property type="term" value="F:DNA-binding transcription factor activity"/>
    <property type="evidence" value="ECO:0007669"/>
    <property type="project" value="InterPro"/>
</dbReference>
<keyword evidence="2" id="KW-0805">Transcription regulation</keyword>
<dbReference type="SUPFAM" id="SSF53850">
    <property type="entry name" value="Periplasmic binding protein-like II"/>
    <property type="match status" value="1"/>
</dbReference>
<evidence type="ECO:0000313" key="7">
    <source>
        <dbReference type="Proteomes" id="UP000587991"/>
    </source>
</evidence>